<dbReference type="EMBL" id="CM003532">
    <property type="protein sequence ID" value="RCV25942.1"/>
    <property type="molecule type" value="Genomic_DNA"/>
</dbReference>
<reference evidence="1" key="1">
    <citation type="journal article" date="2012" name="Nat. Biotechnol.">
        <title>Reference genome sequence of the model plant Setaria.</title>
        <authorList>
            <person name="Bennetzen J.L."/>
            <person name="Schmutz J."/>
            <person name="Wang H."/>
            <person name="Percifield R."/>
            <person name="Hawkins J."/>
            <person name="Pontaroli A.C."/>
            <person name="Estep M."/>
            <person name="Feng L."/>
            <person name="Vaughn J.N."/>
            <person name="Grimwood J."/>
            <person name="Jenkins J."/>
            <person name="Barry K."/>
            <person name="Lindquist E."/>
            <person name="Hellsten U."/>
            <person name="Deshpande S."/>
            <person name="Wang X."/>
            <person name="Wu X."/>
            <person name="Mitros T."/>
            <person name="Triplett J."/>
            <person name="Yang X."/>
            <person name="Ye C.Y."/>
            <person name="Mauro-Herrera M."/>
            <person name="Wang L."/>
            <person name="Li P."/>
            <person name="Sharma M."/>
            <person name="Sharma R."/>
            <person name="Ronald P.C."/>
            <person name="Panaud O."/>
            <person name="Kellogg E.A."/>
            <person name="Brutnell T.P."/>
            <person name="Doust A.N."/>
            <person name="Tuskan G.A."/>
            <person name="Rokhsar D."/>
            <person name="Devos K.M."/>
        </authorList>
    </citation>
    <scope>NUCLEOTIDE SEQUENCE [LARGE SCALE GENOMIC DNA]</scope>
    <source>
        <strain evidence="1">Yugu1</strain>
    </source>
</reference>
<protein>
    <submittedName>
        <fullName evidence="1">Uncharacterized protein</fullName>
    </submittedName>
</protein>
<accession>A0A368R731</accession>
<dbReference type="AlphaFoldDB" id="A0A368R731"/>
<sequence>MKESRMGTRHICSEVCGGNFDVITDTVEGSFVPKDDVILSYAYLIQGSMDLRSGDFLCVICSSGSRTGISCFDINDLILIHDGCLPRFCYHACCASRTPFRSLSTVWPLSLPSFTIYCFQLKQLSKFASKSGSSSCLSSGF</sequence>
<evidence type="ECO:0000313" key="1">
    <source>
        <dbReference type="EMBL" id="RCV25942.1"/>
    </source>
</evidence>
<organism evidence="1">
    <name type="scientific">Setaria italica</name>
    <name type="common">Foxtail millet</name>
    <name type="synonym">Panicum italicum</name>
    <dbReference type="NCBI Taxonomy" id="4555"/>
    <lineage>
        <taxon>Eukaryota</taxon>
        <taxon>Viridiplantae</taxon>
        <taxon>Streptophyta</taxon>
        <taxon>Embryophyta</taxon>
        <taxon>Tracheophyta</taxon>
        <taxon>Spermatophyta</taxon>
        <taxon>Magnoliopsida</taxon>
        <taxon>Liliopsida</taxon>
        <taxon>Poales</taxon>
        <taxon>Poaceae</taxon>
        <taxon>PACMAD clade</taxon>
        <taxon>Panicoideae</taxon>
        <taxon>Panicodae</taxon>
        <taxon>Paniceae</taxon>
        <taxon>Cenchrinae</taxon>
        <taxon>Setaria</taxon>
    </lineage>
</organism>
<name>A0A368R731_SETIT</name>
<proteinExistence type="predicted"/>
<gene>
    <name evidence="1" type="ORF">SETIT_5G205200v2</name>
</gene>
<reference evidence="1" key="2">
    <citation type="submission" date="2015-07" db="EMBL/GenBank/DDBJ databases">
        <authorList>
            <person name="Noorani M."/>
        </authorList>
    </citation>
    <scope>NUCLEOTIDE SEQUENCE</scope>
    <source>
        <strain evidence="1">Yugu1</strain>
    </source>
</reference>